<comment type="caution">
    <text evidence="1">The sequence shown here is derived from an EMBL/GenBank/DDBJ whole genome shotgun (WGS) entry which is preliminary data.</text>
</comment>
<dbReference type="Proteomes" id="UP000814033">
    <property type="component" value="Unassembled WGS sequence"/>
</dbReference>
<gene>
    <name evidence="1" type="ORF">FA95DRAFT_515658</name>
</gene>
<protein>
    <submittedName>
        <fullName evidence="1">Uncharacterized protein</fullName>
    </submittedName>
</protein>
<evidence type="ECO:0000313" key="2">
    <source>
        <dbReference type="Proteomes" id="UP000814033"/>
    </source>
</evidence>
<dbReference type="EMBL" id="MU276046">
    <property type="protein sequence ID" value="KAI0042805.1"/>
    <property type="molecule type" value="Genomic_DNA"/>
</dbReference>
<name>A0ACB8RFW5_9AGAM</name>
<proteinExistence type="predicted"/>
<accession>A0ACB8RFW5</accession>
<sequence length="197" mass="21781">MLLATLGECPGSRARRLMLSLFESLPRGRPSSFPRRARVSSFFAGCQQAVVTDQQRFAYLYAVLVHLLTRRRCQTSQHSLLVLVACSDAQPILHRHTRVSPMVLQNAPIIPGNVSDDCSRTSLRSSLAIGHLDRLHCRMHDVGCVAPNRGHPRSKPTPQMLCVEHRGAGGVMWKSEHQSLGTVEGKGRGLWKSTSLP</sequence>
<reference evidence="1" key="1">
    <citation type="submission" date="2021-02" db="EMBL/GenBank/DDBJ databases">
        <authorList>
            <consortium name="DOE Joint Genome Institute"/>
            <person name="Ahrendt S."/>
            <person name="Looney B.P."/>
            <person name="Miyauchi S."/>
            <person name="Morin E."/>
            <person name="Drula E."/>
            <person name="Courty P.E."/>
            <person name="Chicoki N."/>
            <person name="Fauchery L."/>
            <person name="Kohler A."/>
            <person name="Kuo A."/>
            <person name="Labutti K."/>
            <person name="Pangilinan J."/>
            <person name="Lipzen A."/>
            <person name="Riley R."/>
            <person name="Andreopoulos W."/>
            <person name="He G."/>
            <person name="Johnson J."/>
            <person name="Barry K.W."/>
            <person name="Grigoriev I.V."/>
            <person name="Nagy L."/>
            <person name="Hibbett D."/>
            <person name="Henrissat B."/>
            <person name="Matheny P.B."/>
            <person name="Labbe J."/>
            <person name="Martin F."/>
        </authorList>
    </citation>
    <scope>NUCLEOTIDE SEQUENCE</scope>
    <source>
        <strain evidence="1">FP105234-sp</strain>
    </source>
</reference>
<evidence type="ECO:0000313" key="1">
    <source>
        <dbReference type="EMBL" id="KAI0042805.1"/>
    </source>
</evidence>
<reference evidence="1" key="2">
    <citation type="journal article" date="2022" name="New Phytol.">
        <title>Evolutionary transition to the ectomycorrhizal habit in the genomes of a hyperdiverse lineage of mushroom-forming fungi.</title>
        <authorList>
            <person name="Looney B."/>
            <person name="Miyauchi S."/>
            <person name="Morin E."/>
            <person name="Drula E."/>
            <person name="Courty P.E."/>
            <person name="Kohler A."/>
            <person name="Kuo A."/>
            <person name="LaButti K."/>
            <person name="Pangilinan J."/>
            <person name="Lipzen A."/>
            <person name="Riley R."/>
            <person name="Andreopoulos W."/>
            <person name="He G."/>
            <person name="Johnson J."/>
            <person name="Nolan M."/>
            <person name="Tritt A."/>
            <person name="Barry K.W."/>
            <person name="Grigoriev I.V."/>
            <person name="Nagy L.G."/>
            <person name="Hibbett D."/>
            <person name="Henrissat B."/>
            <person name="Matheny P.B."/>
            <person name="Labbe J."/>
            <person name="Martin F.M."/>
        </authorList>
    </citation>
    <scope>NUCLEOTIDE SEQUENCE</scope>
    <source>
        <strain evidence="1">FP105234-sp</strain>
    </source>
</reference>
<keyword evidence="2" id="KW-1185">Reference proteome</keyword>
<organism evidence="1 2">
    <name type="scientific">Auriscalpium vulgare</name>
    <dbReference type="NCBI Taxonomy" id="40419"/>
    <lineage>
        <taxon>Eukaryota</taxon>
        <taxon>Fungi</taxon>
        <taxon>Dikarya</taxon>
        <taxon>Basidiomycota</taxon>
        <taxon>Agaricomycotina</taxon>
        <taxon>Agaricomycetes</taxon>
        <taxon>Russulales</taxon>
        <taxon>Auriscalpiaceae</taxon>
        <taxon>Auriscalpium</taxon>
    </lineage>
</organism>